<reference evidence="1 2" key="1">
    <citation type="submission" date="2019-10" db="EMBL/GenBank/DDBJ databases">
        <title>Deinococcus sp. isolated from soil.</title>
        <authorList>
            <person name="Li Y."/>
            <person name="Wang J."/>
        </authorList>
    </citation>
    <scope>NUCLEOTIDE SEQUENCE [LARGE SCALE GENOMIC DNA]</scope>
    <source>
        <strain evidence="1 2">SDU3-2</strain>
    </source>
</reference>
<comment type="caution">
    <text evidence="1">The sequence shown here is derived from an EMBL/GenBank/DDBJ whole genome shotgun (WGS) entry which is preliminary data.</text>
</comment>
<sequence>MHVLNIPVPQDLLTAWRTWLAPERQPFFLTGEEARGLGLRTVPRAEARFTPEERDTFALWRVAPGADHVTWFTEAEWLSLSPASRRALVQAQVRHGRGAVPRIRDFADLLPHLPGSRFVWRPSLLSPAVLARVVAQDQRTCQRAEVPERVWDAAASVLPGARELAGTFPHASGPNCFSTVMGAAGVPGAEREWMQRDPFEDFLAEHTRPGGRDDVPGTVLVWRNAAGNVEHAAVTLGGGWALHKPSQTWMTARVVLPVRDLIRSSRTRGWRLGRVALG</sequence>
<name>A0A7X1NWU1_9DEIO</name>
<accession>A0A7X1NWU1</accession>
<evidence type="ECO:0000313" key="1">
    <source>
        <dbReference type="EMBL" id="MPY66809.1"/>
    </source>
</evidence>
<gene>
    <name evidence="1" type="ORF">F8S09_08920</name>
</gene>
<proteinExistence type="predicted"/>
<keyword evidence="2" id="KW-1185">Reference proteome</keyword>
<dbReference type="EMBL" id="WBSL01000003">
    <property type="protein sequence ID" value="MPY66809.1"/>
    <property type="molecule type" value="Genomic_DNA"/>
</dbReference>
<dbReference type="Proteomes" id="UP000484842">
    <property type="component" value="Unassembled WGS sequence"/>
</dbReference>
<dbReference type="AlphaFoldDB" id="A0A7X1NWU1"/>
<organism evidence="1 2">
    <name type="scientific">Deinococcus terrestris</name>
    <dbReference type="NCBI Taxonomy" id="2651870"/>
    <lineage>
        <taxon>Bacteria</taxon>
        <taxon>Thermotogati</taxon>
        <taxon>Deinococcota</taxon>
        <taxon>Deinococci</taxon>
        <taxon>Deinococcales</taxon>
        <taxon>Deinococcaceae</taxon>
        <taxon>Deinococcus</taxon>
    </lineage>
</organism>
<dbReference type="RefSeq" id="WP_152871147.1">
    <property type="nucleotide sequence ID" value="NZ_WBSL01000003.1"/>
</dbReference>
<evidence type="ECO:0000313" key="2">
    <source>
        <dbReference type="Proteomes" id="UP000484842"/>
    </source>
</evidence>
<protein>
    <submittedName>
        <fullName evidence="1">Uncharacterized protein</fullName>
    </submittedName>
</protein>